<dbReference type="Pfam" id="PF13560">
    <property type="entry name" value="HTH_31"/>
    <property type="match status" value="1"/>
</dbReference>
<name>A0ABV4U5Q9_9BACT</name>
<feature type="compositionally biased region" description="Basic residues" evidence="1">
    <location>
        <begin position="101"/>
        <end position="110"/>
    </location>
</feature>
<feature type="region of interest" description="Disordered" evidence="1">
    <location>
        <begin position="98"/>
        <end position="119"/>
    </location>
</feature>
<evidence type="ECO:0000256" key="1">
    <source>
        <dbReference type="SAM" id="MobiDB-lite"/>
    </source>
</evidence>
<gene>
    <name evidence="2" type="ORF">ACERK3_11615</name>
</gene>
<dbReference type="Proteomes" id="UP001575105">
    <property type="component" value="Unassembled WGS sequence"/>
</dbReference>
<dbReference type="SUPFAM" id="SSF47413">
    <property type="entry name" value="lambda repressor-like DNA-binding domains"/>
    <property type="match status" value="1"/>
</dbReference>
<protein>
    <submittedName>
        <fullName evidence="2">Helix-turn-helix domain-containing protein</fullName>
    </submittedName>
</protein>
<dbReference type="RefSeq" id="WP_425345855.1">
    <property type="nucleotide sequence ID" value="NZ_JBGUBD010000006.1"/>
</dbReference>
<accession>A0ABV4U5Q9</accession>
<dbReference type="Gene3D" id="1.10.260.40">
    <property type="entry name" value="lambda repressor-like DNA-binding domains"/>
    <property type="match status" value="1"/>
</dbReference>
<proteinExistence type="predicted"/>
<organism evidence="2 3">
    <name type="scientific">Natronomicrosphaera hydrolytica</name>
    <dbReference type="NCBI Taxonomy" id="3242702"/>
    <lineage>
        <taxon>Bacteria</taxon>
        <taxon>Pseudomonadati</taxon>
        <taxon>Planctomycetota</taxon>
        <taxon>Phycisphaerae</taxon>
        <taxon>Phycisphaerales</taxon>
        <taxon>Phycisphaeraceae</taxon>
        <taxon>Natronomicrosphaera</taxon>
    </lineage>
</organism>
<keyword evidence="3" id="KW-1185">Reference proteome</keyword>
<dbReference type="EMBL" id="JBGUBD010000006">
    <property type="protein sequence ID" value="MFA9478936.1"/>
    <property type="molecule type" value="Genomic_DNA"/>
</dbReference>
<reference evidence="2 3" key="1">
    <citation type="submission" date="2024-08" db="EMBL/GenBank/DDBJ databases">
        <title>Whole-genome sequencing of halo(alkali)philic microorganisms from hypersaline lakes.</title>
        <authorList>
            <person name="Sorokin D.Y."/>
            <person name="Merkel A.Y."/>
            <person name="Messina E."/>
            <person name="Yakimov M."/>
        </authorList>
    </citation>
    <scope>NUCLEOTIDE SEQUENCE [LARGE SCALE GENOMIC DNA]</scope>
    <source>
        <strain evidence="2 3">AB-hyl4</strain>
    </source>
</reference>
<evidence type="ECO:0000313" key="2">
    <source>
        <dbReference type="EMBL" id="MFA9478936.1"/>
    </source>
</evidence>
<evidence type="ECO:0000313" key="3">
    <source>
        <dbReference type="Proteomes" id="UP001575105"/>
    </source>
</evidence>
<dbReference type="InterPro" id="IPR010982">
    <property type="entry name" value="Lambda_DNA-bd_dom_sf"/>
</dbReference>
<sequence>MIQHRPTETLPLPVRRAMRKLGQDIRDARRRRRISTAIMAERASISRTTLHKVERGDPSVSFGTYATVLFVLGLTERLAEVADVRSDAVGLELEEENLPQRIRHRKKSKRSSSDSKGIE</sequence>
<comment type="caution">
    <text evidence="2">The sequence shown here is derived from an EMBL/GenBank/DDBJ whole genome shotgun (WGS) entry which is preliminary data.</text>
</comment>